<keyword evidence="3 6" id="KW-0812">Transmembrane</keyword>
<sequence>MRLKSLLRPGWLALTLVVLLFAIACYTLLAPWQFRRHDERKVSNDALTSSMTADPVALAPGLPEWKRVRVTGEYLPAAQAVARLRTVDGVAAFEVLTPFRTTDGTLVLIDRGFLRPAEGVHVPRFAGPPAGQVELTGRVRPDETDPQGRDAFSDATTDGHRQVHAVDSRTVGRATSLHIRPGYLQLESGSPGVLGPMPLPQLDAGPFLSYALQWLAFGTMALLAWLYFTWREIRPGGVLAEQNQTQSRRRSVAELVAEDEAAEKEAESHQRA</sequence>
<dbReference type="CDD" id="cd06662">
    <property type="entry name" value="SURF1"/>
    <property type="match status" value="1"/>
</dbReference>
<dbReference type="OrthoDB" id="9807214at2"/>
<protein>
    <recommendedName>
        <fullName evidence="6">SURF1-like protein</fullName>
    </recommendedName>
</protein>
<keyword evidence="5 6" id="KW-0472">Membrane</keyword>
<feature type="compositionally biased region" description="Basic and acidic residues" evidence="7">
    <location>
        <begin position="137"/>
        <end position="162"/>
    </location>
</feature>
<dbReference type="PANTHER" id="PTHR23427:SF2">
    <property type="entry name" value="SURFEIT LOCUS PROTEIN 1"/>
    <property type="match status" value="1"/>
</dbReference>
<dbReference type="PANTHER" id="PTHR23427">
    <property type="entry name" value="SURFEIT LOCUS PROTEIN"/>
    <property type="match status" value="1"/>
</dbReference>
<feature type="region of interest" description="Disordered" evidence="7">
    <location>
        <begin position="125"/>
        <end position="162"/>
    </location>
</feature>
<accession>A0A4Q7L3I5</accession>
<dbReference type="InterPro" id="IPR002994">
    <property type="entry name" value="Surf1/Shy1"/>
</dbReference>
<evidence type="ECO:0000313" key="8">
    <source>
        <dbReference type="EMBL" id="RZS44168.1"/>
    </source>
</evidence>
<feature type="region of interest" description="Disordered" evidence="7">
    <location>
        <begin position="241"/>
        <end position="272"/>
    </location>
</feature>
<keyword evidence="9" id="KW-1185">Reference proteome</keyword>
<evidence type="ECO:0000313" key="9">
    <source>
        <dbReference type="Proteomes" id="UP000294257"/>
    </source>
</evidence>
<evidence type="ECO:0000256" key="7">
    <source>
        <dbReference type="SAM" id="MobiDB-lite"/>
    </source>
</evidence>
<comment type="caution">
    <text evidence="8">The sequence shown here is derived from an EMBL/GenBank/DDBJ whole genome shotgun (WGS) entry which is preliminary data.</text>
</comment>
<proteinExistence type="inferred from homology"/>
<dbReference type="InterPro" id="IPR045214">
    <property type="entry name" value="Surf1/Surf4"/>
</dbReference>
<comment type="similarity">
    <text evidence="2 6">Belongs to the SURF1 family.</text>
</comment>
<dbReference type="PROSITE" id="PS51257">
    <property type="entry name" value="PROKAR_LIPOPROTEIN"/>
    <property type="match status" value="1"/>
</dbReference>
<dbReference type="AlphaFoldDB" id="A0A4Q7L3I5"/>
<dbReference type="PROSITE" id="PS50895">
    <property type="entry name" value="SURF1"/>
    <property type="match status" value="1"/>
</dbReference>
<evidence type="ECO:0000256" key="5">
    <source>
        <dbReference type="ARBA" id="ARBA00023136"/>
    </source>
</evidence>
<dbReference type="Proteomes" id="UP000294257">
    <property type="component" value="Unassembled WGS sequence"/>
</dbReference>
<organism evidence="8 9">
    <name type="scientific">Herbihabitans rhizosphaerae</name>
    <dbReference type="NCBI Taxonomy" id="1872711"/>
    <lineage>
        <taxon>Bacteria</taxon>
        <taxon>Bacillati</taxon>
        <taxon>Actinomycetota</taxon>
        <taxon>Actinomycetes</taxon>
        <taxon>Pseudonocardiales</taxon>
        <taxon>Pseudonocardiaceae</taxon>
        <taxon>Herbihabitans</taxon>
    </lineage>
</organism>
<dbReference type="RefSeq" id="WP_130341890.1">
    <property type="nucleotide sequence ID" value="NZ_SGWQ01000001.1"/>
</dbReference>
<keyword evidence="4 6" id="KW-1133">Transmembrane helix</keyword>
<name>A0A4Q7L3I5_9PSEU</name>
<evidence type="ECO:0000256" key="6">
    <source>
        <dbReference type="RuleBase" id="RU363076"/>
    </source>
</evidence>
<evidence type="ECO:0000256" key="2">
    <source>
        <dbReference type="ARBA" id="ARBA00007165"/>
    </source>
</evidence>
<feature type="compositionally biased region" description="Basic and acidic residues" evidence="7">
    <location>
        <begin position="263"/>
        <end position="272"/>
    </location>
</feature>
<feature type="transmembrane region" description="Helical" evidence="6">
    <location>
        <begin position="207"/>
        <end position="228"/>
    </location>
</feature>
<evidence type="ECO:0000256" key="1">
    <source>
        <dbReference type="ARBA" id="ARBA00004370"/>
    </source>
</evidence>
<comment type="subcellular location">
    <subcellularLocation>
        <location evidence="6">Cell membrane</location>
        <topology evidence="6">Multi-pass membrane protein</topology>
    </subcellularLocation>
    <subcellularLocation>
        <location evidence="1">Membrane</location>
    </subcellularLocation>
</comment>
<evidence type="ECO:0000256" key="3">
    <source>
        <dbReference type="ARBA" id="ARBA00022692"/>
    </source>
</evidence>
<dbReference type="EMBL" id="SGWQ01000001">
    <property type="protein sequence ID" value="RZS44168.1"/>
    <property type="molecule type" value="Genomic_DNA"/>
</dbReference>
<comment type="caution">
    <text evidence="6">Lacks conserved residue(s) required for the propagation of feature annotation.</text>
</comment>
<gene>
    <name evidence="8" type="ORF">EV193_10143</name>
</gene>
<keyword evidence="6" id="KW-1003">Cell membrane</keyword>
<reference evidence="8 9" key="1">
    <citation type="submission" date="2019-02" db="EMBL/GenBank/DDBJ databases">
        <title>Genomic Encyclopedia of Type Strains, Phase IV (KMG-IV): sequencing the most valuable type-strain genomes for metagenomic binning, comparative biology and taxonomic classification.</title>
        <authorList>
            <person name="Goeker M."/>
        </authorList>
    </citation>
    <scope>NUCLEOTIDE SEQUENCE [LARGE SCALE GENOMIC DNA]</scope>
    <source>
        <strain evidence="8 9">DSM 101727</strain>
    </source>
</reference>
<dbReference type="GO" id="GO:0005886">
    <property type="term" value="C:plasma membrane"/>
    <property type="evidence" value="ECO:0007669"/>
    <property type="project" value="UniProtKB-SubCell"/>
</dbReference>
<evidence type="ECO:0000256" key="4">
    <source>
        <dbReference type="ARBA" id="ARBA00022989"/>
    </source>
</evidence>
<dbReference type="Pfam" id="PF02104">
    <property type="entry name" value="SURF1"/>
    <property type="match status" value="1"/>
</dbReference>